<accession>A0AAW6VLF1</accession>
<organism evidence="1 2">
    <name type="scientific">Aliarcobacter butzleri</name>
    <dbReference type="NCBI Taxonomy" id="28197"/>
    <lineage>
        <taxon>Bacteria</taxon>
        <taxon>Pseudomonadati</taxon>
        <taxon>Campylobacterota</taxon>
        <taxon>Epsilonproteobacteria</taxon>
        <taxon>Campylobacterales</taxon>
        <taxon>Arcobacteraceae</taxon>
        <taxon>Aliarcobacter</taxon>
    </lineage>
</organism>
<comment type="caution">
    <text evidence="1">The sequence shown here is derived from an EMBL/GenBank/DDBJ whole genome shotgun (WGS) entry which is preliminary data.</text>
</comment>
<evidence type="ECO:0000313" key="1">
    <source>
        <dbReference type="EMBL" id="MDK2061650.1"/>
    </source>
</evidence>
<protein>
    <submittedName>
        <fullName evidence="1">Uncharacterized protein</fullName>
    </submittedName>
</protein>
<reference evidence="1" key="1">
    <citation type="journal article" date="2023" name="Antibiotics">
        <title>Genomic Characterization of Antibiotic-Resistant Campylobacterales Isolated from Chilean Poultry Meat.</title>
        <authorList>
            <person name="Concha-Toloza M."/>
            <person name="Lopez-Cantillo M."/>
            <person name="Molina-Mora J.A."/>
            <person name="Collado L."/>
        </authorList>
    </citation>
    <scope>NUCLEOTIDE SEQUENCE</scope>
    <source>
        <strain evidence="1">FR1p273A</strain>
    </source>
</reference>
<dbReference type="EMBL" id="JAQTJH010000003">
    <property type="protein sequence ID" value="MDK2061650.1"/>
    <property type="molecule type" value="Genomic_DNA"/>
</dbReference>
<proteinExistence type="predicted"/>
<dbReference type="RefSeq" id="WP_237922637.1">
    <property type="nucleotide sequence ID" value="NZ_JAKKPM010000008.1"/>
</dbReference>
<sequence length="206" mass="24646">MKRFEFDIDKNDVDKFFFIIRTKFDVINVLMQSIKYMLVYDYTTRSEICGKIILKIDKMSRIFFFTEKKYFSISFPFNVSENDGIKFSSKYIPNIDNEITSEIISLLRCNEENSINCIYEFIEPILEFTSKTDYIGTLINELIFNEDGYLRYDYDEVHQSAKLHPLYHYDIFYSNHSTFKIGLNNNIEFEKIIDLVNINTDCHFIN</sequence>
<evidence type="ECO:0000313" key="2">
    <source>
        <dbReference type="Proteomes" id="UP001237843"/>
    </source>
</evidence>
<reference evidence="1" key="2">
    <citation type="submission" date="2023-02" db="EMBL/GenBank/DDBJ databases">
        <authorList>
            <person name="Concha-Toloza M."/>
            <person name="Lopez-Cantillo M."/>
            <person name="Molina-Mora J."/>
            <person name="Collado L."/>
        </authorList>
    </citation>
    <scope>NUCLEOTIDE SEQUENCE</scope>
    <source>
        <strain evidence="1">FR1p273A</strain>
    </source>
</reference>
<gene>
    <name evidence="1" type="ORF">PT520_03825</name>
</gene>
<dbReference type="AlphaFoldDB" id="A0AAW6VLF1"/>
<dbReference type="Proteomes" id="UP001237843">
    <property type="component" value="Unassembled WGS sequence"/>
</dbReference>
<name>A0AAW6VLF1_9BACT</name>